<comment type="similarity">
    <text evidence="2">Belongs to the Ap4A hydrolase family.</text>
</comment>
<dbReference type="NCBIfam" id="TIGR00668">
    <property type="entry name" value="apaH"/>
    <property type="match status" value="1"/>
</dbReference>
<dbReference type="RefSeq" id="WP_345924376.1">
    <property type="nucleotide sequence ID" value="NZ_JBDIVF010000001.1"/>
</dbReference>
<dbReference type="SUPFAM" id="SSF56300">
    <property type="entry name" value="Metallo-dependent phosphatases"/>
    <property type="match status" value="1"/>
</dbReference>
<dbReference type="InterPro" id="IPR004843">
    <property type="entry name" value="Calcineurin-like_PHP"/>
</dbReference>
<evidence type="ECO:0000313" key="10">
    <source>
        <dbReference type="EMBL" id="MET1489201.1"/>
    </source>
</evidence>
<evidence type="ECO:0000256" key="1">
    <source>
        <dbReference type="ARBA" id="ARBA00003413"/>
    </source>
</evidence>
<keyword evidence="4 10" id="KW-0378">Hydrolase</keyword>
<evidence type="ECO:0000256" key="2">
    <source>
        <dbReference type="ARBA" id="ARBA00005419"/>
    </source>
</evidence>
<dbReference type="PANTHER" id="PTHR40942">
    <property type="match status" value="1"/>
</dbReference>
<evidence type="ECO:0000313" key="11">
    <source>
        <dbReference type="Proteomes" id="UP001548590"/>
    </source>
</evidence>
<comment type="caution">
    <text evidence="10">The sequence shown here is derived from an EMBL/GenBank/DDBJ whole genome shotgun (WGS) entry which is preliminary data.</text>
</comment>
<keyword evidence="11" id="KW-1185">Reference proteome</keyword>
<dbReference type="Gene3D" id="3.60.21.10">
    <property type="match status" value="1"/>
</dbReference>
<organism evidence="10 11">
    <name type="scientific">Uliginosibacterium paludis</name>
    <dbReference type="NCBI Taxonomy" id="1615952"/>
    <lineage>
        <taxon>Bacteria</taxon>
        <taxon>Pseudomonadati</taxon>
        <taxon>Pseudomonadota</taxon>
        <taxon>Betaproteobacteria</taxon>
        <taxon>Rhodocyclales</taxon>
        <taxon>Zoogloeaceae</taxon>
        <taxon>Uliginosibacterium</taxon>
    </lineage>
</organism>
<dbReference type="PANTHER" id="PTHR40942:SF4">
    <property type="entry name" value="CYTOCHROME C5"/>
    <property type="match status" value="1"/>
</dbReference>
<evidence type="ECO:0000256" key="6">
    <source>
        <dbReference type="ARBA" id="ARBA00032248"/>
    </source>
</evidence>
<evidence type="ECO:0000256" key="4">
    <source>
        <dbReference type="ARBA" id="ARBA00022801"/>
    </source>
</evidence>
<name>A0ABV2CMT7_9RHOO</name>
<dbReference type="GO" id="GO:0008803">
    <property type="term" value="F:bis(5'-nucleosyl)-tetraphosphatase (symmetrical) activity"/>
    <property type="evidence" value="ECO:0007669"/>
    <property type="project" value="UniProtKB-EC"/>
</dbReference>
<evidence type="ECO:0000256" key="8">
    <source>
        <dbReference type="ARBA" id="ARBA00049417"/>
    </source>
</evidence>
<comment type="catalytic activity">
    <reaction evidence="8">
        <text>P(1),P(4)-bis(5'-adenosyl) tetraphosphate + H2O = 2 ADP + 2 H(+)</text>
        <dbReference type="Rhea" id="RHEA:24252"/>
        <dbReference type="ChEBI" id="CHEBI:15377"/>
        <dbReference type="ChEBI" id="CHEBI:15378"/>
        <dbReference type="ChEBI" id="CHEBI:58141"/>
        <dbReference type="ChEBI" id="CHEBI:456216"/>
        <dbReference type="EC" id="3.6.1.41"/>
    </reaction>
</comment>
<dbReference type="CDD" id="cd07422">
    <property type="entry name" value="MPP_ApaH"/>
    <property type="match status" value="1"/>
</dbReference>
<evidence type="ECO:0000256" key="3">
    <source>
        <dbReference type="ARBA" id="ARBA00012506"/>
    </source>
</evidence>
<dbReference type="EMBL" id="JBEWLZ010000002">
    <property type="protein sequence ID" value="MET1489201.1"/>
    <property type="molecule type" value="Genomic_DNA"/>
</dbReference>
<evidence type="ECO:0000259" key="9">
    <source>
        <dbReference type="Pfam" id="PF00149"/>
    </source>
</evidence>
<protein>
    <recommendedName>
        <fullName evidence="3">bis(5'-nucleosyl)-tetraphosphatase (symmetrical)</fullName>
        <ecNumber evidence="3">3.6.1.41</ecNumber>
    </recommendedName>
    <alternativeName>
        <fullName evidence="6">Ap4A hydrolase</fullName>
    </alternativeName>
    <alternativeName>
        <fullName evidence="5">Diadenosine 5',5'''-P1,P4-tetraphosphate pyrophosphohydrolase</fullName>
    </alternativeName>
    <alternativeName>
        <fullName evidence="7">Diadenosine tetraphosphatase</fullName>
    </alternativeName>
</protein>
<dbReference type="InterPro" id="IPR029052">
    <property type="entry name" value="Metallo-depent_PP-like"/>
</dbReference>
<dbReference type="EC" id="3.6.1.41" evidence="3"/>
<accession>A0ABV2CMT7</accession>
<dbReference type="PIRSF" id="PIRSF000903">
    <property type="entry name" value="B5n-ttraPtase_sm"/>
    <property type="match status" value="1"/>
</dbReference>
<reference evidence="10 11" key="1">
    <citation type="submission" date="2024-07" db="EMBL/GenBank/DDBJ databases">
        <title>Uliginosibacterium paludis KCTC:42655.</title>
        <authorList>
            <person name="Kim M.K."/>
        </authorList>
    </citation>
    <scope>NUCLEOTIDE SEQUENCE [LARGE SCALE GENOMIC DNA]</scope>
    <source>
        <strain evidence="10 11">KCTC 42655</strain>
    </source>
</reference>
<dbReference type="Pfam" id="PF00149">
    <property type="entry name" value="Metallophos"/>
    <property type="match status" value="1"/>
</dbReference>
<dbReference type="Proteomes" id="UP001548590">
    <property type="component" value="Unassembled WGS sequence"/>
</dbReference>
<sequence length="269" mass="29890">MISPPRYRYVLGDIQGCHAEFAALLEKIAFDPAQDQLWIAGDLINRGPTSLEVLRHLRELDESSISVLGNHDFFFLAVVAGAVQPGPEDTLDALLAAPDLEELVDWLRKRPLIHVDGGFAMVHAGLLPQWSIAKAQRLAAEVEQALRADDWKVFLKGLWGGKPVCWSDDLTGADRLRIIVNTFCRTRFLNPDGSLALKPKGRPEDSPGLIPWYAWPDAAWRTHTILHGHWSALGFRDMGPVVALDSGCVWGGPLTAMRLEDRRPLQVKL</sequence>
<gene>
    <name evidence="10" type="ORF">ABVT11_05150</name>
</gene>
<evidence type="ECO:0000256" key="7">
    <source>
        <dbReference type="ARBA" id="ARBA00033210"/>
    </source>
</evidence>
<dbReference type="NCBIfam" id="NF001204">
    <property type="entry name" value="PRK00166.1"/>
    <property type="match status" value="1"/>
</dbReference>
<evidence type="ECO:0000256" key="5">
    <source>
        <dbReference type="ARBA" id="ARBA00031248"/>
    </source>
</evidence>
<dbReference type="InterPro" id="IPR004617">
    <property type="entry name" value="ApaH"/>
</dbReference>
<proteinExistence type="inferred from homology"/>
<comment type="function">
    <text evidence="1">Hydrolyzes diadenosine 5',5'''-P1,P4-tetraphosphate to yield ADP.</text>
</comment>
<feature type="domain" description="Calcineurin-like phosphoesterase" evidence="9">
    <location>
        <begin position="10"/>
        <end position="154"/>
    </location>
</feature>